<dbReference type="Proteomes" id="UP000654075">
    <property type="component" value="Unassembled WGS sequence"/>
</dbReference>
<feature type="non-terminal residue" evidence="3">
    <location>
        <position position="792"/>
    </location>
</feature>
<reference evidence="3" key="1">
    <citation type="submission" date="2021-02" db="EMBL/GenBank/DDBJ databases">
        <authorList>
            <person name="Dougan E. K."/>
            <person name="Rhodes N."/>
            <person name="Thang M."/>
            <person name="Chan C."/>
        </authorList>
    </citation>
    <scope>NUCLEOTIDE SEQUENCE</scope>
</reference>
<dbReference type="PROSITE" id="PS51375">
    <property type="entry name" value="PPR"/>
    <property type="match status" value="2"/>
</dbReference>
<dbReference type="InterPro" id="IPR002885">
    <property type="entry name" value="PPR_rpt"/>
</dbReference>
<accession>A0A813DZ48</accession>
<sequence>ATQISDALLQSGHCKNRNELSEVLAALGERSTWASALRVWASMVELDGEQKPDDVACKTALMMLRKAGRWEEALSLFASMPDLQLAPDAEAHSHVSGACREGLWEQALSLLSLPAELGFEAGIGSYESAMVTCRIGGQSELALWILHDLPQRSIEPDTRTYTSAISACGELGEWARALEYFDIIRMTDNLRPDQSAYNAAMAACANSGQWDEALSILKDWKLLGTKMNSHGVPRMTRIVLEVYEKTGQWQEAVSLMDNFLEASLPVDEAAPSRKKAVDEDLAGPLLRVLVASDRLARARTYLEDWADDGFTPTEARHEMRWLLQPPFGNAADLEGHGGDVGLLSDTDLYIYVVDTPWCEKPSEDTLAQLRRVARSLHVIQYRGGPQREEQSAYFKFIVDHWDSLPDFTIFVHPDADEHQGQEFLALRRALKLIKTQSEFANESIGYYPLSQQMVVDPRRVWGKEYAQGWRQFWHRVFGYPWSSHGFQAPRCRWEAKPGSFLRDFVDNKSERLSRADAKAACAQAGEECAGITCGSPLNEGEVLPEIAGASCTARRGTNGLEESPEEELSYVKTCAVGTDFSVHKDAEYPVAADADQQVMNTYLRHSSKFLFGFAAGDEKVRNEMESRARCDELGSRCGGFVCETGLDLANFKTKKAYKAAREAAACTVREGTELFGSPSGELAFLKVPQSQGLPDAVARKRSPEASAVFQSYMGSQAVVRKDRILNWPLEEWKTLGADGEYCSEFTGLFEAAWHRLLGEPLSQWPRERDPALPLYLKWGVISMYSHGDEGVI</sequence>
<evidence type="ECO:0000256" key="2">
    <source>
        <dbReference type="PROSITE-ProRule" id="PRU00708"/>
    </source>
</evidence>
<dbReference type="AlphaFoldDB" id="A0A813DZ48"/>
<dbReference type="EMBL" id="CAJNNV010005869">
    <property type="protein sequence ID" value="CAE8592769.1"/>
    <property type="molecule type" value="Genomic_DNA"/>
</dbReference>
<gene>
    <name evidence="3" type="ORF">PGLA1383_LOCUS11394</name>
</gene>
<dbReference type="InterPro" id="IPR011990">
    <property type="entry name" value="TPR-like_helical_dom_sf"/>
</dbReference>
<dbReference type="InterPro" id="IPR021838">
    <property type="entry name" value="DUF3431"/>
</dbReference>
<protein>
    <submittedName>
        <fullName evidence="3">Uncharacterized protein</fullName>
    </submittedName>
</protein>
<keyword evidence="1" id="KW-0677">Repeat</keyword>
<proteinExistence type="predicted"/>
<dbReference type="Pfam" id="PF01535">
    <property type="entry name" value="PPR"/>
    <property type="match status" value="3"/>
</dbReference>
<feature type="repeat" description="PPR" evidence="2">
    <location>
        <begin position="193"/>
        <end position="227"/>
    </location>
</feature>
<dbReference type="PANTHER" id="PTHR47447">
    <property type="entry name" value="OS03G0856100 PROTEIN"/>
    <property type="match status" value="1"/>
</dbReference>
<evidence type="ECO:0000256" key="1">
    <source>
        <dbReference type="ARBA" id="ARBA00022737"/>
    </source>
</evidence>
<organism evidence="3 4">
    <name type="scientific">Polarella glacialis</name>
    <name type="common">Dinoflagellate</name>
    <dbReference type="NCBI Taxonomy" id="89957"/>
    <lineage>
        <taxon>Eukaryota</taxon>
        <taxon>Sar</taxon>
        <taxon>Alveolata</taxon>
        <taxon>Dinophyceae</taxon>
        <taxon>Suessiales</taxon>
        <taxon>Suessiaceae</taxon>
        <taxon>Polarella</taxon>
    </lineage>
</organism>
<evidence type="ECO:0000313" key="3">
    <source>
        <dbReference type="EMBL" id="CAE8592769.1"/>
    </source>
</evidence>
<dbReference type="NCBIfam" id="TIGR00756">
    <property type="entry name" value="PPR"/>
    <property type="match status" value="1"/>
</dbReference>
<name>A0A813DZ48_POLGL</name>
<keyword evidence="4" id="KW-1185">Reference proteome</keyword>
<dbReference type="Gene3D" id="1.25.40.10">
    <property type="entry name" value="Tetratricopeptide repeat domain"/>
    <property type="match status" value="2"/>
</dbReference>
<evidence type="ECO:0000313" key="4">
    <source>
        <dbReference type="Proteomes" id="UP000654075"/>
    </source>
</evidence>
<dbReference type="PANTHER" id="PTHR47447:SF17">
    <property type="entry name" value="OS12G0638900 PROTEIN"/>
    <property type="match status" value="1"/>
</dbReference>
<comment type="caution">
    <text evidence="3">The sequence shown here is derived from an EMBL/GenBank/DDBJ whole genome shotgun (WGS) entry which is preliminary data.</text>
</comment>
<dbReference type="Pfam" id="PF11913">
    <property type="entry name" value="DUF3431"/>
    <property type="match status" value="1"/>
</dbReference>
<feature type="repeat" description="PPR" evidence="2">
    <location>
        <begin position="53"/>
        <end position="87"/>
    </location>
</feature>